<feature type="signal peptide" evidence="10">
    <location>
        <begin position="1"/>
        <end position="18"/>
    </location>
</feature>
<dbReference type="Gene3D" id="3.50.50.60">
    <property type="entry name" value="FAD/NAD(P)-binding domain"/>
    <property type="match status" value="1"/>
</dbReference>
<dbReference type="OrthoDB" id="269227at2759"/>
<evidence type="ECO:0000256" key="10">
    <source>
        <dbReference type="SAM" id="SignalP"/>
    </source>
</evidence>
<feature type="domain" description="Glucose-methanol-choline oxidoreductase N-terminal" evidence="11">
    <location>
        <begin position="109"/>
        <end position="132"/>
    </location>
</feature>
<keyword evidence="14" id="KW-1185">Reference proteome</keyword>
<dbReference type="EMBL" id="NBII01000002">
    <property type="protein sequence ID" value="PAV21596.1"/>
    <property type="molecule type" value="Genomic_DNA"/>
</dbReference>
<feature type="active site" description="Proton acceptor" evidence="7">
    <location>
        <position position="594"/>
    </location>
</feature>
<dbReference type="PANTHER" id="PTHR11552:SF201">
    <property type="entry name" value="GLUCOSE-METHANOL-CHOLINE OXIDOREDUCTASE N-TERMINAL DOMAIN-CONTAINING PROTEIN"/>
    <property type="match status" value="1"/>
</dbReference>
<dbReference type="SUPFAM" id="SSF51905">
    <property type="entry name" value="FAD/NAD(P)-binding domain"/>
    <property type="match status" value="1"/>
</dbReference>
<keyword evidence="5 8" id="KW-0274">FAD</keyword>
<feature type="domain" description="Glucose-methanol-choline oxidoreductase N-terminal" evidence="12">
    <location>
        <begin position="309"/>
        <end position="323"/>
    </location>
</feature>
<feature type="binding site" evidence="8">
    <location>
        <position position="267"/>
    </location>
    <ligand>
        <name>FAD</name>
        <dbReference type="ChEBI" id="CHEBI:57692"/>
    </ligand>
</feature>
<dbReference type="Proteomes" id="UP000217199">
    <property type="component" value="Unassembled WGS sequence"/>
</dbReference>
<evidence type="ECO:0000259" key="11">
    <source>
        <dbReference type="PROSITE" id="PS00623"/>
    </source>
</evidence>
<dbReference type="GO" id="GO:0016614">
    <property type="term" value="F:oxidoreductase activity, acting on CH-OH group of donors"/>
    <property type="evidence" value="ECO:0007669"/>
    <property type="project" value="InterPro"/>
</dbReference>
<dbReference type="Gene3D" id="4.10.450.10">
    <property type="entry name" value="Glucose Oxidase, domain 2"/>
    <property type="match status" value="1"/>
</dbReference>
<dbReference type="InParanoid" id="A0A286UPS4"/>
<evidence type="ECO:0000256" key="4">
    <source>
        <dbReference type="ARBA" id="ARBA00022729"/>
    </source>
</evidence>
<dbReference type="AlphaFoldDB" id="A0A286UPS4"/>
<evidence type="ECO:0000313" key="13">
    <source>
        <dbReference type="EMBL" id="PAV21596.1"/>
    </source>
</evidence>
<dbReference type="InterPro" id="IPR007867">
    <property type="entry name" value="GMC_OxRtase_C"/>
</dbReference>
<dbReference type="PIRSF" id="PIRSF000137">
    <property type="entry name" value="Alcohol_oxidase"/>
    <property type="match status" value="1"/>
</dbReference>
<organism evidence="13 14">
    <name type="scientific">Pyrrhoderma noxium</name>
    <dbReference type="NCBI Taxonomy" id="2282107"/>
    <lineage>
        <taxon>Eukaryota</taxon>
        <taxon>Fungi</taxon>
        <taxon>Dikarya</taxon>
        <taxon>Basidiomycota</taxon>
        <taxon>Agaricomycotina</taxon>
        <taxon>Agaricomycetes</taxon>
        <taxon>Hymenochaetales</taxon>
        <taxon>Hymenochaetaceae</taxon>
        <taxon>Pyrrhoderma</taxon>
    </lineage>
</organism>
<keyword evidence="3 9" id="KW-0285">Flavoprotein</keyword>
<protein>
    <submittedName>
        <fullName evidence="13">Glucose oxidase</fullName>
    </submittedName>
</protein>
<evidence type="ECO:0000256" key="2">
    <source>
        <dbReference type="ARBA" id="ARBA00010790"/>
    </source>
</evidence>
<evidence type="ECO:0000259" key="12">
    <source>
        <dbReference type="PROSITE" id="PS00624"/>
    </source>
</evidence>
<comment type="similarity">
    <text evidence="2 9">Belongs to the GMC oxidoreductase family.</text>
</comment>
<dbReference type="Gene3D" id="3.30.560.10">
    <property type="entry name" value="Glucose Oxidase, domain 3"/>
    <property type="match status" value="1"/>
</dbReference>
<comment type="cofactor">
    <cofactor evidence="1 8">
        <name>FAD</name>
        <dbReference type="ChEBI" id="CHEBI:57692"/>
    </cofactor>
</comment>
<reference evidence="13 14" key="1">
    <citation type="journal article" date="2017" name="Mol. Ecol.">
        <title>Comparative and population genomic landscape of Phellinus noxius: A hypervariable fungus causing root rot in trees.</title>
        <authorList>
            <person name="Chung C.L."/>
            <person name="Lee T.J."/>
            <person name="Akiba M."/>
            <person name="Lee H.H."/>
            <person name="Kuo T.H."/>
            <person name="Liu D."/>
            <person name="Ke H.M."/>
            <person name="Yokoi T."/>
            <person name="Roa M.B."/>
            <person name="Lu M.J."/>
            <person name="Chang Y.Y."/>
            <person name="Ann P.J."/>
            <person name="Tsai J.N."/>
            <person name="Chen C.Y."/>
            <person name="Tzean S.S."/>
            <person name="Ota Y."/>
            <person name="Hattori T."/>
            <person name="Sahashi N."/>
            <person name="Liou R.F."/>
            <person name="Kikuchi T."/>
            <person name="Tsai I.J."/>
        </authorList>
    </citation>
    <scope>NUCLEOTIDE SEQUENCE [LARGE SCALE GENOMIC DNA]</scope>
    <source>
        <strain evidence="13 14">FFPRI411160</strain>
    </source>
</reference>
<keyword evidence="4 10" id="KW-0732">Signal</keyword>
<evidence type="ECO:0000256" key="3">
    <source>
        <dbReference type="ARBA" id="ARBA00022630"/>
    </source>
</evidence>
<feature type="active site" description="Proton donor" evidence="7">
    <location>
        <position position="551"/>
    </location>
</feature>
<dbReference type="SUPFAM" id="SSF54373">
    <property type="entry name" value="FAD-linked reductases, C-terminal domain"/>
    <property type="match status" value="1"/>
</dbReference>
<comment type="caution">
    <text evidence="13">The sequence shown here is derived from an EMBL/GenBank/DDBJ whole genome shotgun (WGS) entry which is preliminary data.</text>
</comment>
<gene>
    <name evidence="13" type="ORF">PNOK_0155300</name>
</gene>
<dbReference type="InterPro" id="IPR027424">
    <property type="entry name" value="Glucose_Oxidase_domain_2"/>
</dbReference>
<sequence>MFLRGLVLSLPLVAGAVSVLHKRASGVTTDASSANEQTFDYIVVGAGLTGITVAARLAEDSSKTVLLIEAGNDDRTNQDVYDIYSYGAAFSTDLVWKWPTEHGKNILGGRTLGGGTSINGGAWTRGMKEQYDAFGQLLDDESMNWNFDSLFSYMKKAETFSAPNDQQRAKGADSIDSYHGTTGPVQVTFPDAMYGGPQQPAFVKSVMNVSGISLCKDLNGGDSNCVSYTPNTINWHEDDHRSSSATAYLSPVENRRKGWLTLVDHQVTKILLSGNSPSVTATGVEFKVSGNSGDTFVAYARKEVILAAGAIGTPQLLQISGIGDPDVLNPLGIDVKLDLPAVGHNLQEQTMDSLGHSAKPSFDSDGRGPSDCIAYPSLKELFTSGAGSNGSVTADQIADHIMAMYPSWAQNQATSGMSADALTTIFGIQAKLIVNNNAPLVELFFDTGYPSDIGIDVWQLLPFSRGNVSIISDNVFTKPKVTVNFFNVDFDLAVQTAGVRLARRILNNRAFSSISSGEDIPGIETVPEDGHGGSDSAWQEWIQNGFNPVSHPIGTAPMMRRDLGGVVDAKLRVYDTTNLRVVDASILPIQISAHLSSTLYGVAEKAADIIKSGV</sequence>
<dbReference type="PANTHER" id="PTHR11552">
    <property type="entry name" value="GLUCOSE-METHANOL-CHOLINE GMC OXIDOREDUCTASE"/>
    <property type="match status" value="1"/>
</dbReference>
<dbReference type="STRING" id="2282107.A0A286UPS4"/>
<name>A0A286UPS4_9AGAM</name>
<evidence type="ECO:0000313" key="14">
    <source>
        <dbReference type="Proteomes" id="UP000217199"/>
    </source>
</evidence>
<evidence type="ECO:0000256" key="8">
    <source>
        <dbReference type="PIRSR" id="PIRSR000137-2"/>
    </source>
</evidence>
<evidence type="ECO:0000256" key="5">
    <source>
        <dbReference type="ARBA" id="ARBA00022827"/>
    </source>
</evidence>
<proteinExistence type="inferred from homology"/>
<dbReference type="InterPro" id="IPR036188">
    <property type="entry name" value="FAD/NAD-bd_sf"/>
</dbReference>
<dbReference type="GO" id="GO:0050660">
    <property type="term" value="F:flavin adenine dinucleotide binding"/>
    <property type="evidence" value="ECO:0007669"/>
    <property type="project" value="InterPro"/>
</dbReference>
<dbReference type="InterPro" id="IPR012132">
    <property type="entry name" value="GMC_OxRdtase"/>
</dbReference>
<dbReference type="Pfam" id="PF05199">
    <property type="entry name" value="GMC_oxred_C"/>
    <property type="match status" value="1"/>
</dbReference>
<evidence type="ECO:0000256" key="6">
    <source>
        <dbReference type="ARBA" id="ARBA00023002"/>
    </source>
</evidence>
<evidence type="ECO:0000256" key="1">
    <source>
        <dbReference type="ARBA" id="ARBA00001974"/>
    </source>
</evidence>
<dbReference type="PROSITE" id="PS00624">
    <property type="entry name" value="GMC_OXRED_2"/>
    <property type="match status" value="1"/>
</dbReference>
<dbReference type="InterPro" id="IPR000172">
    <property type="entry name" value="GMC_OxRdtase_N"/>
</dbReference>
<evidence type="ECO:0000256" key="9">
    <source>
        <dbReference type="RuleBase" id="RU003968"/>
    </source>
</evidence>
<dbReference type="PROSITE" id="PS00623">
    <property type="entry name" value="GMC_OXRED_1"/>
    <property type="match status" value="1"/>
</dbReference>
<dbReference type="Pfam" id="PF00732">
    <property type="entry name" value="GMC_oxred_N"/>
    <property type="match status" value="1"/>
</dbReference>
<accession>A0A286UPS4</accession>
<keyword evidence="6" id="KW-0560">Oxidoreductase</keyword>
<feature type="chain" id="PRO_5013796712" evidence="10">
    <location>
        <begin position="19"/>
        <end position="614"/>
    </location>
</feature>
<evidence type="ECO:0000256" key="7">
    <source>
        <dbReference type="PIRSR" id="PIRSR000137-1"/>
    </source>
</evidence>